<evidence type="ECO:0000313" key="2">
    <source>
        <dbReference type="EMBL" id="GAP88052.1"/>
    </source>
</evidence>
<keyword evidence="1" id="KW-0472">Membrane</keyword>
<gene>
    <name evidence="2" type="ORF">SAMD00023353_3201060</name>
</gene>
<evidence type="ECO:0000313" key="3">
    <source>
        <dbReference type="Proteomes" id="UP000054516"/>
    </source>
</evidence>
<dbReference type="OrthoDB" id="1523883at2759"/>
<organism evidence="2">
    <name type="scientific">Rosellinia necatrix</name>
    <name type="common">White root-rot fungus</name>
    <dbReference type="NCBI Taxonomy" id="77044"/>
    <lineage>
        <taxon>Eukaryota</taxon>
        <taxon>Fungi</taxon>
        <taxon>Dikarya</taxon>
        <taxon>Ascomycota</taxon>
        <taxon>Pezizomycotina</taxon>
        <taxon>Sordariomycetes</taxon>
        <taxon>Xylariomycetidae</taxon>
        <taxon>Xylariales</taxon>
        <taxon>Xylariaceae</taxon>
        <taxon>Rosellinia</taxon>
    </lineage>
</organism>
<evidence type="ECO:0000256" key="1">
    <source>
        <dbReference type="SAM" id="Phobius"/>
    </source>
</evidence>
<dbReference type="EMBL" id="DF977477">
    <property type="protein sequence ID" value="GAP88052.1"/>
    <property type="molecule type" value="Genomic_DNA"/>
</dbReference>
<dbReference type="AlphaFoldDB" id="A0A1W2TIR1"/>
<keyword evidence="3" id="KW-1185">Reference proteome</keyword>
<keyword evidence="1" id="KW-1133">Transmembrane helix</keyword>
<dbReference type="Proteomes" id="UP000054516">
    <property type="component" value="Unassembled WGS sequence"/>
</dbReference>
<sequence length="162" mass="18294">MASGAFFDPLVLLRVAPVVSSTMAMRFSHDQWLFLDNFLAPEHRERANGIVPSYFRTFFMRGIWDIGILYTLTAGTGIANAYSRRPGAWRWYAAGTALAFSHMAFAPFIMYKVKALSDDEPKGQGNRLLREWLNVHALRSWMADIPAWACFVVGCLKSLQPS</sequence>
<reference evidence="2" key="1">
    <citation type="submission" date="2016-03" db="EMBL/GenBank/DDBJ databases">
        <title>Draft genome sequence of Rosellinia necatrix.</title>
        <authorList>
            <person name="Kanematsu S."/>
        </authorList>
    </citation>
    <scope>NUCLEOTIDE SEQUENCE [LARGE SCALE GENOMIC DNA]</scope>
    <source>
        <strain evidence="2">W97</strain>
    </source>
</reference>
<feature type="transmembrane region" description="Helical" evidence="1">
    <location>
        <begin position="63"/>
        <end position="83"/>
    </location>
</feature>
<protein>
    <submittedName>
        <fullName evidence="2">Putative integral membrane</fullName>
    </submittedName>
</protein>
<name>A0A1W2TIR1_ROSNE</name>
<accession>A0A1W2TIR1</accession>
<dbReference type="OMA" id="LWEDNCA"/>
<dbReference type="STRING" id="77044.A0A1W2TIR1"/>
<keyword evidence="1" id="KW-0812">Transmembrane</keyword>
<proteinExistence type="predicted"/>
<feature type="transmembrane region" description="Helical" evidence="1">
    <location>
        <begin position="89"/>
        <end position="111"/>
    </location>
</feature>